<evidence type="ECO:0000256" key="1">
    <source>
        <dbReference type="ARBA" id="ARBA00001946"/>
    </source>
</evidence>
<dbReference type="GO" id="GO:0005975">
    <property type="term" value="P:carbohydrate metabolic process"/>
    <property type="evidence" value="ECO:0007669"/>
    <property type="project" value="InterPro"/>
</dbReference>
<dbReference type="InterPro" id="IPR005845">
    <property type="entry name" value="A-D-PHexomutase_a/b/a-II"/>
</dbReference>
<name>A0A6B0SVV2_9EURY</name>
<dbReference type="EC" id="5.4.2.10" evidence="12"/>
<evidence type="ECO:0000259" key="11">
    <source>
        <dbReference type="Pfam" id="PF02880"/>
    </source>
</evidence>
<evidence type="ECO:0000256" key="3">
    <source>
        <dbReference type="ARBA" id="ARBA00022553"/>
    </source>
</evidence>
<evidence type="ECO:0000256" key="7">
    <source>
        <dbReference type="RuleBase" id="RU004326"/>
    </source>
</evidence>
<proteinExistence type="inferred from homology"/>
<feature type="domain" description="Alpha-D-phosphohexomutase alpha/beta/alpha" evidence="10">
    <location>
        <begin position="149"/>
        <end position="243"/>
    </location>
</feature>
<keyword evidence="3" id="KW-0597">Phosphoprotein</keyword>
<dbReference type="NCBIfam" id="TIGR03990">
    <property type="entry name" value="Arch_GlmM"/>
    <property type="match status" value="1"/>
</dbReference>
<dbReference type="CDD" id="cd03087">
    <property type="entry name" value="PGM_like1"/>
    <property type="match status" value="1"/>
</dbReference>
<evidence type="ECO:0000259" key="8">
    <source>
        <dbReference type="Pfam" id="PF00408"/>
    </source>
</evidence>
<dbReference type="GO" id="GO:0008966">
    <property type="term" value="F:phosphoglucosamine mutase activity"/>
    <property type="evidence" value="ECO:0007669"/>
    <property type="project" value="UniProtKB-EC"/>
</dbReference>
<dbReference type="PRINTS" id="PR00509">
    <property type="entry name" value="PGMPMM"/>
</dbReference>
<dbReference type="EMBL" id="WUUS01000003">
    <property type="protein sequence ID" value="MXR40753.1"/>
    <property type="molecule type" value="Genomic_DNA"/>
</dbReference>
<evidence type="ECO:0000313" key="12">
    <source>
        <dbReference type="EMBL" id="MXR40753.1"/>
    </source>
</evidence>
<comment type="caution">
    <text evidence="12">The sequence shown here is derived from an EMBL/GenBank/DDBJ whole genome shotgun (WGS) entry which is preliminary data.</text>
</comment>
<dbReference type="Pfam" id="PF00408">
    <property type="entry name" value="PGM_PMM_IV"/>
    <property type="match status" value="1"/>
</dbReference>
<evidence type="ECO:0000259" key="9">
    <source>
        <dbReference type="Pfam" id="PF02878"/>
    </source>
</evidence>
<keyword evidence="13" id="KW-1185">Reference proteome</keyword>
<evidence type="ECO:0000256" key="5">
    <source>
        <dbReference type="ARBA" id="ARBA00022842"/>
    </source>
</evidence>
<dbReference type="InterPro" id="IPR005846">
    <property type="entry name" value="A-D-PHexomutase_a/b/a-III"/>
</dbReference>
<keyword evidence="4 7" id="KW-0479">Metal-binding</keyword>
<dbReference type="InterPro" id="IPR005843">
    <property type="entry name" value="A-D-PHexomutase_C"/>
</dbReference>
<dbReference type="Gene3D" id="3.30.310.50">
    <property type="entry name" value="Alpha-D-phosphohexomutase, C-terminal domain"/>
    <property type="match status" value="1"/>
</dbReference>
<feature type="domain" description="Alpha-D-phosphohexomutase alpha/beta/alpha" evidence="11">
    <location>
        <begin position="248"/>
        <end position="353"/>
    </location>
</feature>
<organism evidence="12 13">
    <name type="scientific">Halobaculum saliterrae</name>
    <dbReference type="NCBI Taxonomy" id="2073113"/>
    <lineage>
        <taxon>Archaea</taxon>
        <taxon>Methanobacteriati</taxon>
        <taxon>Methanobacteriota</taxon>
        <taxon>Stenosarchaea group</taxon>
        <taxon>Halobacteria</taxon>
        <taxon>Halobacteriales</taxon>
        <taxon>Haloferacaceae</taxon>
        <taxon>Halobaculum</taxon>
    </lineage>
</organism>
<dbReference type="InterPro" id="IPR016066">
    <property type="entry name" value="A-D-PHexomutase_CS"/>
</dbReference>
<dbReference type="Pfam" id="PF02880">
    <property type="entry name" value="PGM_PMM_III"/>
    <property type="match status" value="1"/>
</dbReference>
<keyword evidence="6 12" id="KW-0413">Isomerase</keyword>
<dbReference type="InterPro" id="IPR005841">
    <property type="entry name" value="Alpha-D-phosphohexomutase_SF"/>
</dbReference>
<dbReference type="PROSITE" id="PS00710">
    <property type="entry name" value="PGM_PMM"/>
    <property type="match status" value="1"/>
</dbReference>
<reference evidence="12 13" key="1">
    <citation type="submission" date="2019-12" db="EMBL/GenBank/DDBJ databases">
        <title>Isolation and characterization of three novel carbon monoxide-oxidizing members of Halobacteria from salione crusts and soils.</title>
        <authorList>
            <person name="Myers M.R."/>
            <person name="King G.M."/>
        </authorList>
    </citation>
    <scope>NUCLEOTIDE SEQUENCE [LARGE SCALE GENOMIC DNA]</scope>
    <source>
        <strain evidence="12 13">WSA2</strain>
    </source>
</reference>
<evidence type="ECO:0000256" key="2">
    <source>
        <dbReference type="ARBA" id="ARBA00010231"/>
    </source>
</evidence>
<evidence type="ECO:0000256" key="4">
    <source>
        <dbReference type="ARBA" id="ARBA00022723"/>
    </source>
</evidence>
<dbReference type="Proteomes" id="UP000437065">
    <property type="component" value="Unassembled WGS sequence"/>
</dbReference>
<dbReference type="RefSeq" id="WP_321167919.1">
    <property type="nucleotide sequence ID" value="NZ_WUUS01000003.1"/>
</dbReference>
<dbReference type="PANTHER" id="PTHR43771:SF1">
    <property type="entry name" value="PHOSPHOMANNOMUTASE"/>
    <property type="match status" value="1"/>
</dbReference>
<evidence type="ECO:0000259" key="10">
    <source>
        <dbReference type="Pfam" id="PF02879"/>
    </source>
</evidence>
<dbReference type="SUPFAM" id="SSF53738">
    <property type="entry name" value="Phosphoglucomutase, first 3 domains"/>
    <property type="match status" value="3"/>
</dbReference>
<dbReference type="Pfam" id="PF02878">
    <property type="entry name" value="PGM_PMM_I"/>
    <property type="match status" value="1"/>
</dbReference>
<dbReference type="Pfam" id="PF02879">
    <property type="entry name" value="PGM_PMM_II"/>
    <property type="match status" value="1"/>
</dbReference>
<keyword evidence="5 7" id="KW-0460">Magnesium</keyword>
<dbReference type="Gene3D" id="3.40.120.10">
    <property type="entry name" value="Alpha-D-Glucose-1,6-Bisphosphate, subunit A, domain 3"/>
    <property type="match status" value="3"/>
</dbReference>
<dbReference type="AlphaFoldDB" id="A0A6B0SVV2"/>
<evidence type="ECO:0000256" key="6">
    <source>
        <dbReference type="ARBA" id="ARBA00023235"/>
    </source>
</evidence>
<sequence>MFGTSGIRGRVGEEVTAETALSVGRALAADGYDRVVVGRDPRDSGRMLRTAVVAGLEEGGSDVVDLGRAATPTVARSVAWHNADAGVSITASHNPAPDNGLKLWSPSGQAFDTERREQIADRIREEEYDFAAWDGIGETTTDDQADRAHVAAIREAVDGPLDCSVVVDVGTGAGGVSVSALTALGCDVQTLNAQPDGSFPARPSEPTAANCEALCATVAATDADLGIAHDGDADRMMAVDETGRFVSGDVLLALLAQRSVDAGDRVAAPVDTSLLVDDALAPQDVTVTRTRVGDVYVAEAATADDVAFGGEPSGAWIWPDETLCPDGPLAAAKLAALVDAEESLAELVDGIETYPIQRENIEVEDNDAVMAAVETLARERYESDRIETLDGVRVSFPEGWILVRASGTQPLVRLTAEARSAETTDDLLSEARALVSTAREL</sequence>
<dbReference type="InterPro" id="IPR016055">
    <property type="entry name" value="A-D-PHexomutase_a/b/a-I/II/III"/>
</dbReference>
<feature type="domain" description="Alpha-D-phosphohexomutase C-terminal" evidence="8">
    <location>
        <begin position="360"/>
        <end position="431"/>
    </location>
</feature>
<dbReference type="GO" id="GO:0000287">
    <property type="term" value="F:magnesium ion binding"/>
    <property type="evidence" value="ECO:0007669"/>
    <property type="project" value="InterPro"/>
</dbReference>
<dbReference type="PANTHER" id="PTHR43771">
    <property type="entry name" value="PHOSPHOMANNOMUTASE"/>
    <property type="match status" value="1"/>
</dbReference>
<gene>
    <name evidence="12" type="primary">glmM</name>
    <name evidence="12" type="ORF">GRX01_05270</name>
</gene>
<protein>
    <submittedName>
        <fullName evidence="12">Phosphoglucosamine mutase</fullName>
        <ecNumber evidence="12">5.4.2.10</ecNumber>
    </submittedName>
</protein>
<dbReference type="InterPro" id="IPR036900">
    <property type="entry name" value="A-D-PHexomutase_C_sf"/>
</dbReference>
<comment type="similarity">
    <text evidence="2 7">Belongs to the phosphohexose mutase family.</text>
</comment>
<dbReference type="InterPro" id="IPR005844">
    <property type="entry name" value="A-D-PHexomutase_a/b/a-I"/>
</dbReference>
<comment type="cofactor">
    <cofactor evidence="1">
        <name>Mg(2+)</name>
        <dbReference type="ChEBI" id="CHEBI:18420"/>
    </cofactor>
</comment>
<feature type="domain" description="Alpha-D-phosphohexomutase alpha/beta/alpha" evidence="9">
    <location>
        <begin position="2"/>
        <end position="127"/>
    </location>
</feature>
<evidence type="ECO:0000313" key="13">
    <source>
        <dbReference type="Proteomes" id="UP000437065"/>
    </source>
</evidence>
<dbReference type="InterPro" id="IPR024086">
    <property type="entry name" value="GlmM_arc-type"/>
</dbReference>
<dbReference type="SUPFAM" id="SSF55957">
    <property type="entry name" value="Phosphoglucomutase, C-terminal domain"/>
    <property type="match status" value="1"/>
</dbReference>
<accession>A0A6B0SVV2</accession>